<protein>
    <submittedName>
        <fullName evidence="2">Uncharacterized protein</fullName>
    </submittedName>
</protein>
<accession>A0A0J0XIH2</accession>
<sequence length="132" mass="14131">MSQSLAALGALAHFPSPSSPPPPLPLAAGDGHTAHAQPHGWPSELPSDNGSPRSCGPHDLLGTRQGCPDGISKTARRCRVCGVQARRHAPYVDLLCWQRYFSTSASPALLPTVRARNRRRHLGLARSQSMVI</sequence>
<proteinExistence type="predicted"/>
<keyword evidence="3" id="KW-1185">Reference proteome</keyword>
<dbReference type="Proteomes" id="UP000053611">
    <property type="component" value="Unassembled WGS sequence"/>
</dbReference>
<reference evidence="2 3" key="1">
    <citation type="submission" date="2015-03" db="EMBL/GenBank/DDBJ databases">
        <title>Genomics and transcriptomics of the oil-accumulating basidiomycete yeast T. oleaginosus allow insights into substrate utilization and the diverse evolutionary trajectories of mating systems in fungi.</title>
        <authorList>
            <consortium name="DOE Joint Genome Institute"/>
            <person name="Kourist R."/>
            <person name="Kracht O."/>
            <person name="Bracharz F."/>
            <person name="Lipzen A."/>
            <person name="Nolan M."/>
            <person name="Ohm R."/>
            <person name="Grigoriev I."/>
            <person name="Sun S."/>
            <person name="Heitman J."/>
            <person name="Bruck T."/>
            <person name="Nowrousian M."/>
        </authorList>
    </citation>
    <scope>NUCLEOTIDE SEQUENCE [LARGE SCALE GENOMIC DNA]</scope>
    <source>
        <strain evidence="2 3">IBC0246</strain>
    </source>
</reference>
<gene>
    <name evidence="2" type="ORF">CC85DRAFT_139552</name>
</gene>
<dbReference type="GeneID" id="28980119"/>
<name>A0A0J0XIH2_9TREE</name>
<evidence type="ECO:0000313" key="3">
    <source>
        <dbReference type="Proteomes" id="UP000053611"/>
    </source>
</evidence>
<feature type="region of interest" description="Disordered" evidence="1">
    <location>
        <begin position="1"/>
        <end position="68"/>
    </location>
</feature>
<dbReference type="AlphaFoldDB" id="A0A0J0XIH2"/>
<organism evidence="2 3">
    <name type="scientific">Cutaneotrichosporon oleaginosum</name>
    <dbReference type="NCBI Taxonomy" id="879819"/>
    <lineage>
        <taxon>Eukaryota</taxon>
        <taxon>Fungi</taxon>
        <taxon>Dikarya</taxon>
        <taxon>Basidiomycota</taxon>
        <taxon>Agaricomycotina</taxon>
        <taxon>Tremellomycetes</taxon>
        <taxon>Trichosporonales</taxon>
        <taxon>Trichosporonaceae</taxon>
        <taxon>Cutaneotrichosporon</taxon>
    </lineage>
</organism>
<dbReference type="EMBL" id="KQ087227">
    <property type="protein sequence ID" value="KLT40883.1"/>
    <property type="molecule type" value="Genomic_DNA"/>
</dbReference>
<evidence type="ECO:0000256" key="1">
    <source>
        <dbReference type="SAM" id="MobiDB-lite"/>
    </source>
</evidence>
<dbReference type="RefSeq" id="XP_018277374.1">
    <property type="nucleotide sequence ID" value="XM_018419516.1"/>
</dbReference>
<evidence type="ECO:0000313" key="2">
    <source>
        <dbReference type="EMBL" id="KLT40883.1"/>
    </source>
</evidence>